<evidence type="ECO:0000313" key="1">
    <source>
        <dbReference type="EMBL" id="MCD1116764.1"/>
    </source>
</evidence>
<reference evidence="1" key="1">
    <citation type="submission" date="2021-11" db="EMBL/GenBank/DDBJ databases">
        <title>Description of novel Chryseobacterium species.</title>
        <authorList>
            <person name="Saticioglu I.B."/>
            <person name="Ay H."/>
            <person name="Altun S."/>
            <person name="Duman M."/>
        </authorList>
    </citation>
    <scope>NUCLEOTIDE SEQUENCE</scope>
    <source>
        <strain evidence="1">C-17</strain>
    </source>
</reference>
<protein>
    <submittedName>
        <fullName evidence="1">PIG-L family deacetylase</fullName>
    </submittedName>
</protein>
<proteinExistence type="predicted"/>
<accession>A0A9Q3V474</accession>
<dbReference type="SUPFAM" id="SSF102588">
    <property type="entry name" value="LmbE-like"/>
    <property type="match status" value="1"/>
</dbReference>
<evidence type="ECO:0000313" key="2">
    <source>
        <dbReference type="Proteomes" id="UP001108025"/>
    </source>
</evidence>
<dbReference type="EMBL" id="JAJNAY010000001">
    <property type="protein sequence ID" value="MCD1116764.1"/>
    <property type="molecule type" value="Genomic_DNA"/>
</dbReference>
<dbReference type="Proteomes" id="UP001108025">
    <property type="component" value="Unassembled WGS sequence"/>
</dbReference>
<dbReference type="Gene3D" id="3.40.50.10320">
    <property type="entry name" value="LmbE-like"/>
    <property type="match status" value="1"/>
</dbReference>
<dbReference type="RefSeq" id="WP_230668534.1">
    <property type="nucleotide sequence ID" value="NZ_JAJNAY010000001.1"/>
</dbReference>
<dbReference type="SUPFAM" id="SSF52317">
    <property type="entry name" value="Class I glutamine amidotransferase-like"/>
    <property type="match status" value="1"/>
</dbReference>
<organism evidence="1 2">
    <name type="scientific">Chryseobacterium turcicum</name>
    <dbReference type="NCBI Taxonomy" id="2898076"/>
    <lineage>
        <taxon>Bacteria</taxon>
        <taxon>Pseudomonadati</taxon>
        <taxon>Bacteroidota</taxon>
        <taxon>Flavobacteriia</taxon>
        <taxon>Flavobacteriales</taxon>
        <taxon>Weeksellaceae</taxon>
        <taxon>Chryseobacterium group</taxon>
        <taxon>Chryseobacterium</taxon>
    </lineage>
</organism>
<dbReference type="GO" id="GO:0016811">
    <property type="term" value="F:hydrolase activity, acting on carbon-nitrogen (but not peptide) bonds, in linear amides"/>
    <property type="evidence" value="ECO:0007669"/>
    <property type="project" value="TreeGrafter"/>
</dbReference>
<dbReference type="InterPro" id="IPR003737">
    <property type="entry name" value="GlcNAc_PI_deacetylase-related"/>
</dbReference>
<sequence length="832" mass="92379">MFKKVITVSILGFYTVFSAQQVRPSKSSEIYREIKTLKHLPKVLYLAAHPDDENTGLLSWLINDQNVETGYLSLTRGDGGQNLLGTEQGAALGLIRTHELLEARKLDGAQQFFTRAIDFGFSKNTTDTFKQWDENSIIADAVWVIRTFRPDVIICRFPPTAAAGHGQHAASAVVAEKAFKLAGDKTAFPNQLKYVNVWQPKRVLWNTFRFGGVNTTAENQLKVTVGQYDAQLGMGYGELAGLSRSLHKSQGAGTQSVAGIRTEYFSHVAGEPAKTTLFDGVVKTWTSQGNADIDQSLDKIISTFNFNEPDKSLPALLTLRKKVMPLKDLDLKKDKLKSLDHIILSCVGFMGEVVTNQAEAVAGDHYNFKLNLISRAVNPVVLENIKWLNQSESFNRKLSKDSLITIQHDIQIPADAALTEPYWLAKPAKNAATFSVPNDTLVGLPEAESPLNVLLDLKIGSEKFQVNLPLSFKKLDPVRGDVVEALRIVPALELKFTQPLYLVKENEDLPVSLNVKVNSNKQFSNGKINLIYNGENLGGADVKSLNGKDTTIDYLIPKAKLTSIKSNQLQLDANFVADGVTYNKKQILIQYPHLPSLQYFAPATVAVMKGDIQAKVKKVGYVQGAGDFIPEFLRITGIQVDVLKDEDFYGNLNESGNGSQNKLSQYDAIVLGVRANNTEKKLGRWMPFLWSYVKAGGNLVMQYNTNQDTTVDQLGMYNFTIANKRVTEENAEVKLLNPNHKLLNFPNKITANDFNGWVQERGAYFPAQWDSAYEPLFEMHDTGEEPLQGSTLYAKYGKGNFIYTPLAFFRQLPAGNVGAARLFLNFLSAQKN</sequence>
<dbReference type="Pfam" id="PF02585">
    <property type="entry name" value="PIG-L"/>
    <property type="match status" value="1"/>
</dbReference>
<name>A0A9Q3V474_9FLAO</name>
<dbReference type="PANTHER" id="PTHR12993">
    <property type="entry name" value="N-ACETYLGLUCOSAMINYL-PHOSPHATIDYLINOSITOL DE-N-ACETYLASE-RELATED"/>
    <property type="match status" value="1"/>
</dbReference>
<dbReference type="InterPro" id="IPR024078">
    <property type="entry name" value="LmbE-like_dom_sf"/>
</dbReference>
<dbReference type="AlphaFoldDB" id="A0A9Q3V474"/>
<dbReference type="InterPro" id="IPR029062">
    <property type="entry name" value="Class_I_gatase-like"/>
</dbReference>
<gene>
    <name evidence="1" type="ORF">LO744_07830</name>
</gene>
<dbReference type="PANTHER" id="PTHR12993:SF11">
    <property type="entry name" value="N-ACETYLGLUCOSAMINYL-PHOSPHATIDYLINOSITOL DE-N-ACETYLASE"/>
    <property type="match status" value="1"/>
</dbReference>
<comment type="caution">
    <text evidence="1">The sequence shown here is derived from an EMBL/GenBank/DDBJ whole genome shotgun (WGS) entry which is preliminary data.</text>
</comment>
<keyword evidence="2" id="KW-1185">Reference proteome</keyword>